<comment type="caution">
    <text evidence="1">The sequence shown here is derived from an EMBL/GenBank/DDBJ whole genome shotgun (WGS) entry which is preliminary data.</text>
</comment>
<dbReference type="Proteomes" id="UP001461498">
    <property type="component" value="Unassembled WGS sequence"/>
</dbReference>
<protein>
    <submittedName>
        <fullName evidence="1">Uncharacterized protein</fullName>
    </submittedName>
</protein>
<evidence type="ECO:0000313" key="2">
    <source>
        <dbReference type="Proteomes" id="UP001461498"/>
    </source>
</evidence>
<evidence type="ECO:0000313" key="1">
    <source>
        <dbReference type="EMBL" id="KAK9508303.1"/>
    </source>
</evidence>
<reference evidence="1 2" key="1">
    <citation type="submission" date="2022-12" db="EMBL/GenBank/DDBJ databases">
        <title>Chromosome-level genome assembly of true bugs.</title>
        <authorList>
            <person name="Ma L."/>
            <person name="Li H."/>
        </authorList>
    </citation>
    <scope>NUCLEOTIDE SEQUENCE [LARGE SCALE GENOMIC DNA]</scope>
    <source>
        <strain evidence="1">Lab_2022b</strain>
    </source>
</reference>
<keyword evidence="2" id="KW-1185">Reference proteome</keyword>
<dbReference type="AlphaFoldDB" id="A0AAW1DBH6"/>
<organism evidence="1 2">
    <name type="scientific">Rhynocoris fuscipes</name>
    <dbReference type="NCBI Taxonomy" id="488301"/>
    <lineage>
        <taxon>Eukaryota</taxon>
        <taxon>Metazoa</taxon>
        <taxon>Ecdysozoa</taxon>
        <taxon>Arthropoda</taxon>
        <taxon>Hexapoda</taxon>
        <taxon>Insecta</taxon>
        <taxon>Pterygota</taxon>
        <taxon>Neoptera</taxon>
        <taxon>Paraneoptera</taxon>
        <taxon>Hemiptera</taxon>
        <taxon>Heteroptera</taxon>
        <taxon>Panheteroptera</taxon>
        <taxon>Cimicomorpha</taxon>
        <taxon>Reduviidae</taxon>
        <taxon>Harpactorinae</taxon>
        <taxon>Harpactorini</taxon>
        <taxon>Rhynocoris</taxon>
    </lineage>
</organism>
<gene>
    <name evidence="1" type="ORF">O3M35_007997</name>
</gene>
<proteinExistence type="predicted"/>
<accession>A0AAW1DBH6</accession>
<dbReference type="EMBL" id="JAPXFL010000004">
    <property type="protein sequence ID" value="KAK9508303.1"/>
    <property type="molecule type" value="Genomic_DNA"/>
</dbReference>
<sequence length="283" mass="33577">MAPTSFLEIPDWREEKHCVHKTIPEKLGFFITDNQKLELAGSFDSLRYLNKSEIDVKKLERKFSKTTIDLPICSIKEPTVRFQSWRNKFLAQFNADFSTTRNILSILMNTPFEVNEAKRKWTIFARLEGLNKIHLYLEDNCIKSEKLERQYDQLKRYFLSRKPEYLHQNVGVISDDKVTKLADLKEVEHIYCDVYESNDIPAELMNYNPYSWSNAELIPAKTCLIGIYNNDNDCLDNILNFTIDKFKDFRNFENLWSPFGAWNFLNLFLDFVKYEVFNIKNKL</sequence>
<name>A0AAW1DBH6_9HEMI</name>